<gene>
    <name evidence="2" type="ORF">G6F50_017763</name>
</gene>
<keyword evidence="1" id="KW-0472">Membrane</keyword>
<feature type="transmembrane region" description="Helical" evidence="1">
    <location>
        <begin position="92"/>
        <end position="111"/>
    </location>
</feature>
<dbReference type="EMBL" id="JAANIU010014041">
    <property type="protein sequence ID" value="KAG1529784.1"/>
    <property type="molecule type" value="Genomic_DNA"/>
</dbReference>
<feature type="transmembrane region" description="Helical" evidence="1">
    <location>
        <begin position="64"/>
        <end position="86"/>
    </location>
</feature>
<evidence type="ECO:0000313" key="2">
    <source>
        <dbReference type="EMBL" id="KAG1529784.1"/>
    </source>
</evidence>
<evidence type="ECO:0000256" key="1">
    <source>
        <dbReference type="SAM" id="Phobius"/>
    </source>
</evidence>
<reference evidence="2 3" key="1">
    <citation type="journal article" date="2020" name="Microb. Genom.">
        <title>Genetic diversity of clinical and environmental Mucorales isolates obtained from an investigation of mucormycosis cases among solid organ transplant recipients.</title>
        <authorList>
            <person name="Nguyen M.H."/>
            <person name="Kaul D."/>
            <person name="Muto C."/>
            <person name="Cheng S.J."/>
            <person name="Richter R.A."/>
            <person name="Bruno V.M."/>
            <person name="Liu G."/>
            <person name="Beyhan S."/>
            <person name="Sundermann A.J."/>
            <person name="Mounaud S."/>
            <person name="Pasculle A.W."/>
            <person name="Nierman W.C."/>
            <person name="Driscoll E."/>
            <person name="Cumbie R."/>
            <person name="Clancy C.J."/>
            <person name="Dupont C.L."/>
        </authorList>
    </citation>
    <scope>NUCLEOTIDE SEQUENCE [LARGE SCALE GENOMIC DNA]</scope>
    <source>
        <strain evidence="2 3">GL24</strain>
    </source>
</reference>
<keyword evidence="3" id="KW-1185">Reference proteome</keyword>
<proteinExistence type="predicted"/>
<sequence length="121" mass="12592">MPLRFGLAATLTVVIFSRPGRVKEPAPFLCTEEATALSSEARTARTSLATTPEASAMCATRPDLVSTSLIGFGAAGLAAAFVATFFTAFFGAAFLAVFAMVSCSVNGWLFGRRRTPSASAM</sequence>
<comment type="caution">
    <text evidence="2">The sequence shown here is derived from an EMBL/GenBank/DDBJ whole genome shotgun (WGS) entry which is preliminary data.</text>
</comment>
<evidence type="ECO:0000313" key="3">
    <source>
        <dbReference type="Proteomes" id="UP000740926"/>
    </source>
</evidence>
<accession>A0A9P7BZR5</accession>
<name>A0A9P7BZR5_9FUNG</name>
<keyword evidence="1" id="KW-0812">Transmembrane</keyword>
<dbReference type="AlphaFoldDB" id="A0A9P7BZR5"/>
<protein>
    <submittedName>
        <fullName evidence="2">Uncharacterized protein</fullName>
    </submittedName>
</protein>
<dbReference type="Proteomes" id="UP000740926">
    <property type="component" value="Unassembled WGS sequence"/>
</dbReference>
<keyword evidence="1" id="KW-1133">Transmembrane helix</keyword>
<organism evidence="2 3">
    <name type="scientific">Rhizopus delemar</name>
    <dbReference type="NCBI Taxonomy" id="936053"/>
    <lineage>
        <taxon>Eukaryota</taxon>
        <taxon>Fungi</taxon>
        <taxon>Fungi incertae sedis</taxon>
        <taxon>Mucoromycota</taxon>
        <taxon>Mucoromycotina</taxon>
        <taxon>Mucoromycetes</taxon>
        <taxon>Mucorales</taxon>
        <taxon>Mucorineae</taxon>
        <taxon>Rhizopodaceae</taxon>
        <taxon>Rhizopus</taxon>
    </lineage>
</organism>